<gene>
    <name evidence="1" type="ORF">AA415_00650</name>
</gene>
<evidence type="ECO:0000313" key="2">
    <source>
        <dbReference type="Proteomes" id="UP000056419"/>
    </source>
</evidence>
<comment type="caution">
    <text evidence="1">The sequence shown here is derived from an EMBL/GenBank/DDBJ whole genome shotgun (WGS) entry which is preliminary data.</text>
</comment>
<name>A0A120A3U9_BACSE</name>
<reference evidence="1 2" key="1">
    <citation type="journal article" date="2016" name="BMC Genomics">
        <title>Type VI secretion systems of human gut Bacteroidales segregate into three genetic architectures, two of which are contained on mobile genetic elements.</title>
        <authorList>
            <person name="Coyne M.J."/>
            <person name="Roelofs K.G."/>
            <person name="Comstock L.E."/>
        </authorList>
    </citation>
    <scope>NUCLEOTIDE SEQUENCE [LARGE SCALE GENOMIC DNA]</scope>
    <source>
        <strain evidence="1 2">CL09T03C01</strain>
    </source>
</reference>
<dbReference type="EMBL" id="LRGC01000002">
    <property type="protein sequence ID" value="KWR57193.1"/>
    <property type="molecule type" value="Genomic_DNA"/>
</dbReference>
<organism evidence="1 2">
    <name type="scientific">Bacteroides stercoris</name>
    <dbReference type="NCBI Taxonomy" id="46506"/>
    <lineage>
        <taxon>Bacteria</taxon>
        <taxon>Pseudomonadati</taxon>
        <taxon>Bacteroidota</taxon>
        <taxon>Bacteroidia</taxon>
        <taxon>Bacteroidales</taxon>
        <taxon>Bacteroidaceae</taxon>
        <taxon>Bacteroides</taxon>
    </lineage>
</organism>
<dbReference type="Proteomes" id="UP000056419">
    <property type="component" value="Unassembled WGS sequence"/>
</dbReference>
<evidence type="ECO:0000313" key="1">
    <source>
        <dbReference type="EMBL" id="KWR57193.1"/>
    </source>
</evidence>
<accession>A0A120A3U9</accession>
<protein>
    <submittedName>
        <fullName evidence="1">Uncharacterized protein</fullName>
    </submittedName>
</protein>
<dbReference type="PATRIC" id="fig|46506.5.peg.696"/>
<sequence>MCSNDFNAFGQYYLLFQARNYMDFKAFVNRGRAIHVIPCLKIHYNVNTHIMMTALK</sequence>
<dbReference type="AlphaFoldDB" id="A0A120A3U9"/>
<proteinExistence type="predicted"/>
<keyword evidence="2" id="KW-1185">Reference proteome</keyword>